<feature type="transmembrane region" description="Helical" evidence="1">
    <location>
        <begin position="12"/>
        <end position="33"/>
    </location>
</feature>
<proteinExistence type="predicted"/>
<dbReference type="AlphaFoldDB" id="A0A497JHY6"/>
<comment type="caution">
    <text evidence="2">The sequence shown here is derived from an EMBL/GenBank/DDBJ whole genome shotgun (WGS) entry which is preliminary data.</text>
</comment>
<dbReference type="EMBL" id="QMWP01000009">
    <property type="protein sequence ID" value="RLG71121.1"/>
    <property type="molecule type" value="Genomic_DNA"/>
</dbReference>
<reference evidence="2 3" key="1">
    <citation type="submission" date="2018-06" db="EMBL/GenBank/DDBJ databases">
        <title>Extensive metabolic versatility and redundancy in microbially diverse, dynamic hydrothermal sediments.</title>
        <authorList>
            <person name="Dombrowski N."/>
            <person name="Teske A."/>
            <person name="Baker B.J."/>
        </authorList>
    </citation>
    <scope>NUCLEOTIDE SEQUENCE [LARGE SCALE GENOMIC DNA]</scope>
    <source>
        <strain evidence="2">B51_G17</strain>
    </source>
</reference>
<evidence type="ECO:0000313" key="2">
    <source>
        <dbReference type="EMBL" id="RLG71121.1"/>
    </source>
</evidence>
<accession>A0A497JHY6</accession>
<evidence type="ECO:0000256" key="1">
    <source>
        <dbReference type="SAM" id="Phobius"/>
    </source>
</evidence>
<keyword evidence="1" id="KW-0812">Transmembrane</keyword>
<keyword evidence="1" id="KW-1133">Transmembrane helix</keyword>
<name>A0A497JHY6_9ARCH</name>
<dbReference type="Pfam" id="PF04021">
    <property type="entry name" value="Class_IIIsignal"/>
    <property type="match status" value="1"/>
</dbReference>
<keyword evidence="1" id="KW-0472">Membrane</keyword>
<dbReference type="Proteomes" id="UP000278031">
    <property type="component" value="Unassembled WGS sequence"/>
</dbReference>
<dbReference type="InterPro" id="IPR007166">
    <property type="entry name" value="Class3_signal_pept_motif"/>
</dbReference>
<organism evidence="2 3">
    <name type="scientific">Candidatus Iainarchaeum sp</name>
    <dbReference type="NCBI Taxonomy" id="3101447"/>
    <lineage>
        <taxon>Archaea</taxon>
        <taxon>Candidatus Iainarchaeota</taxon>
        <taxon>Candidatus Iainarchaeia</taxon>
        <taxon>Candidatus Iainarchaeales</taxon>
        <taxon>Candidatus Iainarchaeaceae</taxon>
        <taxon>Candidatus Iainarchaeum</taxon>
    </lineage>
</organism>
<protein>
    <recommendedName>
        <fullName evidence="4">Class III signal peptide-containing protein</fullName>
    </recommendedName>
</protein>
<evidence type="ECO:0000313" key="3">
    <source>
        <dbReference type="Proteomes" id="UP000278031"/>
    </source>
</evidence>
<evidence type="ECO:0008006" key="4">
    <source>
        <dbReference type="Google" id="ProtNLM"/>
    </source>
</evidence>
<gene>
    <name evidence="2" type="ORF">DRO04_00470</name>
</gene>
<sequence>MKVLKCRKAQGSLEVLLMLLAGIIIAAAVGLYLKSLSKEEIAEKLNQTANQTAQNLEEI</sequence>